<sequence>MVNINGGCGWILMKVYIERRPLLILIMVNNDGGGGWILIKVNIERKSL</sequence>
<gene>
    <name evidence="1" type="ORF">Satyrvirus34_4</name>
</gene>
<protein>
    <submittedName>
        <fullName evidence="1">Uncharacterized protein</fullName>
    </submittedName>
</protein>
<dbReference type="EMBL" id="MK072470">
    <property type="protein sequence ID" value="AYV85724.1"/>
    <property type="molecule type" value="Genomic_DNA"/>
</dbReference>
<organism evidence="1">
    <name type="scientific">Satyrvirus sp</name>
    <dbReference type="NCBI Taxonomy" id="2487771"/>
    <lineage>
        <taxon>Viruses</taxon>
        <taxon>Varidnaviria</taxon>
        <taxon>Bamfordvirae</taxon>
        <taxon>Nucleocytoviricota</taxon>
        <taxon>Megaviricetes</taxon>
        <taxon>Imitervirales</taxon>
        <taxon>Mimiviridae</taxon>
        <taxon>Megamimivirinae</taxon>
    </lineage>
</organism>
<evidence type="ECO:0000313" key="1">
    <source>
        <dbReference type="EMBL" id="AYV85724.1"/>
    </source>
</evidence>
<proteinExistence type="predicted"/>
<reference evidence="1" key="1">
    <citation type="submission" date="2018-10" db="EMBL/GenBank/DDBJ databases">
        <title>Hidden diversity of soil giant viruses.</title>
        <authorList>
            <person name="Schulz F."/>
            <person name="Alteio L."/>
            <person name="Goudeau D."/>
            <person name="Ryan E.M."/>
            <person name="Malmstrom R.R."/>
            <person name="Blanchard J."/>
            <person name="Woyke T."/>
        </authorList>
    </citation>
    <scope>NUCLEOTIDE SEQUENCE</scope>
    <source>
        <strain evidence="1">SAV1</strain>
    </source>
</reference>
<name>A0A3G5AGJ9_9VIRU</name>
<accession>A0A3G5AGJ9</accession>